<accession>A0A392PXU9</accession>
<keyword evidence="2" id="KW-1185">Reference proteome</keyword>
<protein>
    <submittedName>
        <fullName evidence="1">Uncharacterized protein</fullName>
    </submittedName>
</protein>
<proteinExistence type="predicted"/>
<dbReference type="AlphaFoldDB" id="A0A392PXU9"/>
<organism evidence="1 2">
    <name type="scientific">Trifolium medium</name>
    <dbReference type="NCBI Taxonomy" id="97028"/>
    <lineage>
        <taxon>Eukaryota</taxon>
        <taxon>Viridiplantae</taxon>
        <taxon>Streptophyta</taxon>
        <taxon>Embryophyta</taxon>
        <taxon>Tracheophyta</taxon>
        <taxon>Spermatophyta</taxon>
        <taxon>Magnoliopsida</taxon>
        <taxon>eudicotyledons</taxon>
        <taxon>Gunneridae</taxon>
        <taxon>Pentapetalae</taxon>
        <taxon>rosids</taxon>
        <taxon>fabids</taxon>
        <taxon>Fabales</taxon>
        <taxon>Fabaceae</taxon>
        <taxon>Papilionoideae</taxon>
        <taxon>50 kb inversion clade</taxon>
        <taxon>NPAAA clade</taxon>
        <taxon>Hologalegina</taxon>
        <taxon>IRL clade</taxon>
        <taxon>Trifolieae</taxon>
        <taxon>Trifolium</taxon>
    </lineage>
</organism>
<sequence length="79" mass="9099">MDHIYALCSNENSDMVGRVAMLLWCTWYNRNDKIWNDNVQMSSPVGRQAFDVVFIGYGKTSSELCYRDSNGQFMASMTQ</sequence>
<comment type="caution">
    <text evidence="1">The sequence shown here is derived from an EMBL/GenBank/DDBJ whole genome shotgun (WGS) entry which is preliminary data.</text>
</comment>
<dbReference type="EMBL" id="LXQA010099565">
    <property type="protein sequence ID" value="MCI16136.1"/>
    <property type="molecule type" value="Genomic_DNA"/>
</dbReference>
<name>A0A392PXU9_9FABA</name>
<evidence type="ECO:0000313" key="1">
    <source>
        <dbReference type="EMBL" id="MCI16136.1"/>
    </source>
</evidence>
<reference evidence="1 2" key="1">
    <citation type="journal article" date="2018" name="Front. Plant Sci.">
        <title>Red Clover (Trifolium pratense) and Zigzag Clover (T. medium) - A Picture of Genomic Similarities and Differences.</title>
        <authorList>
            <person name="Dluhosova J."/>
            <person name="Istvanek J."/>
            <person name="Nedelnik J."/>
            <person name="Repkova J."/>
        </authorList>
    </citation>
    <scope>NUCLEOTIDE SEQUENCE [LARGE SCALE GENOMIC DNA]</scope>
    <source>
        <strain evidence="2">cv. 10/8</strain>
        <tissue evidence="1">Leaf</tissue>
    </source>
</reference>
<dbReference type="Proteomes" id="UP000265520">
    <property type="component" value="Unassembled WGS sequence"/>
</dbReference>
<evidence type="ECO:0000313" key="2">
    <source>
        <dbReference type="Proteomes" id="UP000265520"/>
    </source>
</evidence>